<dbReference type="CDD" id="cd10747">
    <property type="entry name" value="DnaJ_C"/>
    <property type="match status" value="1"/>
</dbReference>
<name>A0A1W1B9E2_9ZZZZ</name>
<accession>A0A1W1B9E2</accession>
<dbReference type="InterPro" id="IPR001623">
    <property type="entry name" value="DnaJ_domain"/>
</dbReference>
<dbReference type="InterPro" id="IPR012724">
    <property type="entry name" value="DnaJ"/>
</dbReference>
<evidence type="ECO:0000256" key="3">
    <source>
        <dbReference type="ARBA" id="ARBA00022723"/>
    </source>
</evidence>
<dbReference type="PRINTS" id="PR00625">
    <property type="entry name" value="JDOMAIN"/>
</dbReference>
<sequence length="374" mass="42282">MSNIEEIDYYEILEVSRTADKAEIKRAYRKMAKKYHPDKNGGDKEAERMFKLCNEAYQVLSDDEKRAIYDRYGKAGLEGGMGGGFSGFDDLGSIFEEMFGGGFGGRRRQREDGDRYSLDMGIELEITFEEAVFGCEKEITYSYKKPCQSCKGTGAKDGKMQLCPTCDGQGQVYLRQGFMTFSQTCPECHGSGKKIAQKCSECKGQGYFEEKNTITLNIPKGIDTGNRLRVAGAGNISKNGRRGDLYVTFRVQKDKHFIRDGNDIYIEVPVFFTQAVLGETIKIPSLTGELELKLEIGTRDKQQFVFRGEGIEDVHGHGKGDLIAQIKLTYPKKLTSEQKELLKKLQDSFEIEEAKPHESIFESAFEKVKNWFKK</sequence>
<gene>
    <name evidence="11" type="ORF">MNB_SM-7-1529</name>
</gene>
<dbReference type="GO" id="GO:0005737">
    <property type="term" value="C:cytoplasm"/>
    <property type="evidence" value="ECO:0007669"/>
    <property type="project" value="TreeGrafter"/>
</dbReference>
<dbReference type="SMART" id="SM00271">
    <property type="entry name" value="DnaJ"/>
    <property type="match status" value="1"/>
</dbReference>
<dbReference type="InterPro" id="IPR036869">
    <property type="entry name" value="J_dom_sf"/>
</dbReference>
<dbReference type="PROSITE" id="PS51188">
    <property type="entry name" value="ZF_CR"/>
    <property type="match status" value="1"/>
</dbReference>
<dbReference type="CDD" id="cd06257">
    <property type="entry name" value="DnaJ"/>
    <property type="match status" value="1"/>
</dbReference>
<dbReference type="InterPro" id="IPR008971">
    <property type="entry name" value="HSP40/DnaJ_pept-bd"/>
</dbReference>
<evidence type="ECO:0000256" key="5">
    <source>
        <dbReference type="ARBA" id="ARBA00022771"/>
    </source>
</evidence>
<reference evidence="11" key="1">
    <citation type="submission" date="2016-10" db="EMBL/GenBank/DDBJ databases">
        <authorList>
            <person name="de Groot N.N."/>
        </authorList>
    </citation>
    <scope>NUCLEOTIDE SEQUENCE</scope>
</reference>
<dbReference type="FunFam" id="2.60.260.20:FF:000005">
    <property type="entry name" value="Chaperone protein dnaJ 1, mitochondrial"/>
    <property type="match status" value="1"/>
</dbReference>
<keyword evidence="6" id="KW-0862">Zinc</keyword>
<dbReference type="Gene3D" id="2.60.260.20">
    <property type="entry name" value="Urease metallochaperone UreE, N-terminal domain"/>
    <property type="match status" value="2"/>
</dbReference>
<dbReference type="Pfam" id="PF01556">
    <property type="entry name" value="DnaJ_C"/>
    <property type="match status" value="1"/>
</dbReference>
<evidence type="ECO:0000256" key="7">
    <source>
        <dbReference type="ARBA" id="ARBA00023016"/>
    </source>
</evidence>
<feature type="domain" description="J" evidence="9">
    <location>
        <begin position="8"/>
        <end position="73"/>
    </location>
</feature>
<evidence type="ECO:0000313" key="11">
    <source>
        <dbReference type="EMBL" id="SFV50140.1"/>
    </source>
</evidence>
<keyword evidence="3" id="KW-0479">Metal-binding</keyword>
<dbReference type="EMBL" id="FPHB01000010">
    <property type="protein sequence ID" value="SFV50140.1"/>
    <property type="molecule type" value="Genomic_DNA"/>
</dbReference>
<dbReference type="HAMAP" id="MF_01152">
    <property type="entry name" value="DnaJ"/>
    <property type="match status" value="1"/>
</dbReference>
<dbReference type="GO" id="GO:0006260">
    <property type="term" value="P:DNA replication"/>
    <property type="evidence" value="ECO:0007669"/>
    <property type="project" value="UniProtKB-KW"/>
</dbReference>
<proteinExistence type="inferred from homology"/>
<dbReference type="PROSITE" id="PS50076">
    <property type="entry name" value="DNAJ_2"/>
    <property type="match status" value="1"/>
</dbReference>
<keyword evidence="2" id="KW-0235">DNA replication</keyword>
<dbReference type="AlphaFoldDB" id="A0A1W1B9E2"/>
<dbReference type="FunFam" id="2.10.230.10:FF:000002">
    <property type="entry name" value="Molecular chaperone DnaJ"/>
    <property type="match status" value="1"/>
</dbReference>
<evidence type="ECO:0000256" key="8">
    <source>
        <dbReference type="ARBA" id="ARBA00023186"/>
    </source>
</evidence>
<feature type="domain" description="CR-type" evidence="10">
    <location>
        <begin position="134"/>
        <end position="211"/>
    </location>
</feature>
<evidence type="ECO:0000256" key="2">
    <source>
        <dbReference type="ARBA" id="ARBA00022705"/>
    </source>
</evidence>
<dbReference type="Pfam" id="PF00226">
    <property type="entry name" value="DnaJ"/>
    <property type="match status" value="1"/>
</dbReference>
<dbReference type="SUPFAM" id="SSF49493">
    <property type="entry name" value="HSP40/DnaJ peptide-binding domain"/>
    <property type="match status" value="2"/>
</dbReference>
<dbReference type="GO" id="GO:0008270">
    <property type="term" value="F:zinc ion binding"/>
    <property type="evidence" value="ECO:0007669"/>
    <property type="project" value="UniProtKB-KW"/>
</dbReference>
<keyword evidence="4" id="KW-0677">Repeat</keyword>
<dbReference type="NCBIfam" id="TIGR02349">
    <property type="entry name" value="DnaJ_bact"/>
    <property type="match status" value="1"/>
</dbReference>
<dbReference type="InterPro" id="IPR036410">
    <property type="entry name" value="HSP_DnaJ_Cys-rich_dom_sf"/>
</dbReference>
<dbReference type="Gene3D" id="2.10.230.10">
    <property type="entry name" value="Heat shock protein DnaJ, cysteine-rich domain"/>
    <property type="match status" value="1"/>
</dbReference>
<protein>
    <submittedName>
        <fullName evidence="11">Chaperone protein DnaJ</fullName>
    </submittedName>
</protein>
<dbReference type="SUPFAM" id="SSF46565">
    <property type="entry name" value="Chaperone J-domain"/>
    <property type="match status" value="1"/>
</dbReference>
<keyword evidence="7" id="KW-0346">Stress response</keyword>
<dbReference type="GO" id="GO:0009408">
    <property type="term" value="P:response to heat"/>
    <property type="evidence" value="ECO:0007669"/>
    <property type="project" value="InterPro"/>
</dbReference>
<keyword evidence="5" id="KW-0863">Zinc-finger</keyword>
<dbReference type="Gene3D" id="1.10.287.110">
    <property type="entry name" value="DnaJ domain"/>
    <property type="match status" value="1"/>
</dbReference>
<dbReference type="Pfam" id="PF00684">
    <property type="entry name" value="DnaJ_CXXCXGXG"/>
    <property type="match status" value="1"/>
</dbReference>
<dbReference type="GO" id="GO:0042026">
    <property type="term" value="P:protein refolding"/>
    <property type="evidence" value="ECO:0007669"/>
    <property type="project" value="TreeGrafter"/>
</dbReference>
<organism evidence="11">
    <name type="scientific">hydrothermal vent metagenome</name>
    <dbReference type="NCBI Taxonomy" id="652676"/>
    <lineage>
        <taxon>unclassified sequences</taxon>
        <taxon>metagenomes</taxon>
        <taxon>ecological metagenomes</taxon>
    </lineage>
</organism>
<evidence type="ECO:0000256" key="6">
    <source>
        <dbReference type="ARBA" id="ARBA00022833"/>
    </source>
</evidence>
<evidence type="ECO:0000256" key="4">
    <source>
        <dbReference type="ARBA" id="ARBA00022737"/>
    </source>
</evidence>
<dbReference type="GO" id="GO:0005524">
    <property type="term" value="F:ATP binding"/>
    <property type="evidence" value="ECO:0007669"/>
    <property type="project" value="InterPro"/>
</dbReference>
<dbReference type="NCBIfam" id="NF008035">
    <property type="entry name" value="PRK10767.1"/>
    <property type="match status" value="1"/>
</dbReference>
<dbReference type="PANTHER" id="PTHR43096:SF48">
    <property type="entry name" value="CHAPERONE PROTEIN DNAJ"/>
    <property type="match status" value="1"/>
</dbReference>
<evidence type="ECO:0000259" key="9">
    <source>
        <dbReference type="PROSITE" id="PS50076"/>
    </source>
</evidence>
<dbReference type="FunFam" id="1.10.287.110:FF:000034">
    <property type="entry name" value="Chaperone protein DnaJ"/>
    <property type="match status" value="1"/>
</dbReference>
<keyword evidence="1" id="KW-0963">Cytoplasm</keyword>
<dbReference type="CDD" id="cd10719">
    <property type="entry name" value="DnaJ_zf"/>
    <property type="match status" value="1"/>
</dbReference>
<evidence type="ECO:0000256" key="1">
    <source>
        <dbReference type="ARBA" id="ARBA00022490"/>
    </source>
</evidence>
<dbReference type="PANTHER" id="PTHR43096">
    <property type="entry name" value="DNAJ HOMOLOG 1, MITOCHONDRIAL-RELATED"/>
    <property type="match status" value="1"/>
</dbReference>
<dbReference type="GO" id="GO:0051082">
    <property type="term" value="F:unfolded protein binding"/>
    <property type="evidence" value="ECO:0007669"/>
    <property type="project" value="InterPro"/>
</dbReference>
<keyword evidence="8" id="KW-0143">Chaperone</keyword>
<dbReference type="SUPFAM" id="SSF57938">
    <property type="entry name" value="DnaJ/Hsp40 cysteine-rich domain"/>
    <property type="match status" value="1"/>
</dbReference>
<evidence type="ECO:0000259" key="10">
    <source>
        <dbReference type="PROSITE" id="PS51188"/>
    </source>
</evidence>
<dbReference type="InterPro" id="IPR001305">
    <property type="entry name" value="HSP_DnaJ_Cys-rich_dom"/>
</dbReference>
<dbReference type="GO" id="GO:0031072">
    <property type="term" value="F:heat shock protein binding"/>
    <property type="evidence" value="ECO:0007669"/>
    <property type="project" value="InterPro"/>
</dbReference>
<dbReference type="InterPro" id="IPR002939">
    <property type="entry name" value="DnaJ_C"/>
</dbReference>